<dbReference type="InterPro" id="IPR041698">
    <property type="entry name" value="Methyltransf_25"/>
</dbReference>
<dbReference type="Pfam" id="PF13649">
    <property type="entry name" value="Methyltransf_25"/>
    <property type="match status" value="1"/>
</dbReference>
<keyword evidence="5" id="KW-1185">Reference proteome</keyword>
<evidence type="ECO:0000313" key="5">
    <source>
        <dbReference type="Proteomes" id="UP000730482"/>
    </source>
</evidence>
<dbReference type="GO" id="GO:0008168">
    <property type="term" value="F:methyltransferase activity"/>
    <property type="evidence" value="ECO:0007669"/>
    <property type="project" value="UniProtKB-KW"/>
</dbReference>
<sequence>MADVLDLDAEVVRPYLEELTAWAAGHAKTAPHTILDIGAGTGTGTLALARRFASADLVAVDLSPNMLDRLQAAAGAAGIADRLRTVQADLDPAWPAAAIGTADLAWASSSLHHVADPDRVLANIYEALNPGGLLVVVEMDAMPRFLPDGVYPGMEERCRQAGARNGWNAWPNWTGHLERAGFTVAEERTFAIDLRPAPPAANRLAHRILGGMRGRLADQLPPEDIAALDRLLDPADEEFVLRRGDLEVRSARTAWAAHRLTE</sequence>
<evidence type="ECO:0000256" key="1">
    <source>
        <dbReference type="ARBA" id="ARBA00022603"/>
    </source>
</evidence>
<evidence type="ECO:0000259" key="3">
    <source>
        <dbReference type="Pfam" id="PF13649"/>
    </source>
</evidence>
<dbReference type="PANTHER" id="PTHR43861:SF1">
    <property type="entry name" value="TRANS-ACONITATE 2-METHYLTRANSFERASE"/>
    <property type="match status" value="1"/>
</dbReference>
<protein>
    <submittedName>
        <fullName evidence="4">Class I SAM-dependent methyltransferase</fullName>
    </submittedName>
</protein>
<dbReference type="InterPro" id="IPR029063">
    <property type="entry name" value="SAM-dependent_MTases_sf"/>
</dbReference>
<reference evidence="4 5" key="1">
    <citation type="submission" date="2020-02" db="EMBL/GenBank/DDBJ databases">
        <title>Acidophilic actinobacteria isolated from forest soil.</title>
        <authorList>
            <person name="Golinska P."/>
        </authorList>
    </citation>
    <scope>NUCLEOTIDE SEQUENCE [LARGE SCALE GENOMIC DNA]</scope>
    <source>
        <strain evidence="4 5">NL8</strain>
    </source>
</reference>
<comment type="caution">
    <text evidence="4">The sequence shown here is derived from an EMBL/GenBank/DDBJ whole genome shotgun (WGS) entry which is preliminary data.</text>
</comment>
<dbReference type="GO" id="GO:0032259">
    <property type="term" value="P:methylation"/>
    <property type="evidence" value="ECO:0007669"/>
    <property type="project" value="UniProtKB-KW"/>
</dbReference>
<dbReference type="CDD" id="cd02440">
    <property type="entry name" value="AdoMet_MTases"/>
    <property type="match status" value="1"/>
</dbReference>
<dbReference type="PANTHER" id="PTHR43861">
    <property type="entry name" value="TRANS-ACONITATE 2-METHYLTRANSFERASE-RELATED"/>
    <property type="match status" value="1"/>
</dbReference>
<accession>A0ABS5KMD6</accession>
<keyword evidence="1 4" id="KW-0489">Methyltransferase</keyword>
<dbReference type="Gene3D" id="3.40.50.150">
    <property type="entry name" value="Vaccinia Virus protein VP39"/>
    <property type="match status" value="1"/>
</dbReference>
<feature type="domain" description="Methyltransferase" evidence="3">
    <location>
        <begin position="34"/>
        <end position="132"/>
    </location>
</feature>
<dbReference type="EMBL" id="JAAFYZ010000024">
    <property type="protein sequence ID" value="MBS2547181.1"/>
    <property type="molecule type" value="Genomic_DNA"/>
</dbReference>
<dbReference type="SUPFAM" id="SSF53335">
    <property type="entry name" value="S-adenosyl-L-methionine-dependent methyltransferases"/>
    <property type="match status" value="1"/>
</dbReference>
<dbReference type="Proteomes" id="UP000730482">
    <property type="component" value="Unassembled WGS sequence"/>
</dbReference>
<gene>
    <name evidence="4" type="ORF">KGQ19_09880</name>
</gene>
<evidence type="ECO:0000313" key="4">
    <source>
        <dbReference type="EMBL" id="MBS2547181.1"/>
    </source>
</evidence>
<keyword evidence="2" id="KW-0808">Transferase</keyword>
<evidence type="ECO:0000256" key="2">
    <source>
        <dbReference type="ARBA" id="ARBA00022679"/>
    </source>
</evidence>
<name>A0ABS5KMD6_9ACTN</name>
<organism evidence="4 5">
    <name type="scientific">Catenulispora pinistramenti</name>
    <dbReference type="NCBI Taxonomy" id="2705254"/>
    <lineage>
        <taxon>Bacteria</taxon>
        <taxon>Bacillati</taxon>
        <taxon>Actinomycetota</taxon>
        <taxon>Actinomycetes</taxon>
        <taxon>Catenulisporales</taxon>
        <taxon>Catenulisporaceae</taxon>
        <taxon>Catenulispora</taxon>
    </lineage>
</organism>
<proteinExistence type="predicted"/>